<evidence type="ECO:0000313" key="2">
    <source>
        <dbReference type="EMBL" id="CAA9260384.1"/>
    </source>
</evidence>
<gene>
    <name evidence="2" type="ORF">AVDCRST_MAG76-2794</name>
</gene>
<organism evidence="2">
    <name type="scientific">uncultured Acidimicrobiales bacterium</name>
    <dbReference type="NCBI Taxonomy" id="310071"/>
    <lineage>
        <taxon>Bacteria</taxon>
        <taxon>Bacillati</taxon>
        <taxon>Actinomycetota</taxon>
        <taxon>Acidimicrobiia</taxon>
        <taxon>Acidimicrobiales</taxon>
        <taxon>environmental samples</taxon>
    </lineage>
</organism>
<dbReference type="EMBL" id="CADCSZ010000168">
    <property type="protein sequence ID" value="CAA9260384.1"/>
    <property type="molecule type" value="Genomic_DNA"/>
</dbReference>
<feature type="non-terminal residue" evidence="2">
    <location>
        <position position="40"/>
    </location>
</feature>
<feature type="region of interest" description="Disordered" evidence="1">
    <location>
        <begin position="16"/>
        <end position="40"/>
    </location>
</feature>
<accession>A0A6J4IU76</accession>
<proteinExistence type="predicted"/>
<evidence type="ECO:0000256" key="1">
    <source>
        <dbReference type="SAM" id="MobiDB-lite"/>
    </source>
</evidence>
<dbReference type="AlphaFoldDB" id="A0A6J4IU76"/>
<sequence length="40" mass="4435">WTSTSQGWRATRCSRRCTRRPSNPSTGTSCEAHLLTLGPD</sequence>
<reference evidence="2" key="1">
    <citation type="submission" date="2020-02" db="EMBL/GenBank/DDBJ databases">
        <authorList>
            <person name="Meier V. D."/>
        </authorList>
    </citation>
    <scope>NUCLEOTIDE SEQUENCE</scope>
    <source>
        <strain evidence="2">AVDCRST_MAG76</strain>
    </source>
</reference>
<protein>
    <submittedName>
        <fullName evidence="2">Uncharacterized protein</fullName>
    </submittedName>
</protein>
<feature type="non-terminal residue" evidence="2">
    <location>
        <position position="1"/>
    </location>
</feature>
<name>A0A6J4IU76_9ACTN</name>